<sequence>MRLTTKGRFAVTAMIDLALRQGKGPVTLSAISERQEISLSYLEQLFGKLRRHQIVESVRGPGGGYNLARKAEDVTVADIIIAVDEPLDATQCGGKENCHSPDHEGGSRCMTHDLWSTLNAKMVEYLDSVSLKDLVDQQHAQQQAQQRKALEQNVVVMHRSHLVA</sequence>
<dbReference type="GO" id="GO:0003700">
    <property type="term" value="F:DNA-binding transcription factor activity"/>
    <property type="evidence" value="ECO:0007669"/>
    <property type="project" value="InterPro"/>
</dbReference>
<reference evidence="2 3" key="1">
    <citation type="submission" date="2015-11" db="EMBL/GenBank/DDBJ databases">
        <title>Exploring the genomic traits of fungus-feeding bacterial genus Collimonas.</title>
        <authorList>
            <person name="Song C."/>
            <person name="Schmidt R."/>
            <person name="de Jager V."/>
            <person name="Krzyzanowska D."/>
            <person name="Jongedijk E."/>
            <person name="Cankar K."/>
            <person name="Beekwilder J."/>
            <person name="van Veen A."/>
            <person name="de Boer W."/>
            <person name="van Veen J.A."/>
            <person name="Garbeva P."/>
        </authorList>
    </citation>
    <scope>NUCLEOTIDE SEQUENCE [LARGE SCALE GENOMIC DNA]</scope>
    <source>
        <strain evidence="2 3">Ter6</strain>
    </source>
</reference>
<dbReference type="PROSITE" id="PS51197">
    <property type="entry name" value="HTH_RRF2_2"/>
    <property type="match status" value="1"/>
</dbReference>
<accession>A0A127PGG2</accession>
<name>A0A127PGG2_9BURK</name>
<dbReference type="OMA" id="RCMTHDL"/>
<dbReference type="OrthoDB" id="9808360at2"/>
<evidence type="ECO:0000313" key="2">
    <source>
        <dbReference type="EMBL" id="AMO96501.1"/>
    </source>
</evidence>
<dbReference type="PATRIC" id="fig|158899.10.peg.3854"/>
<gene>
    <name evidence="2" type="primary">iscR</name>
    <name evidence="2" type="ORF">CFter6_3883</name>
</gene>
<organism evidence="2">
    <name type="scientific">Collimonas fungivorans</name>
    <dbReference type="NCBI Taxonomy" id="158899"/>
    <lineage>
        <taxon>Bacteria</taxon>
        <taxon>Pseudomonadati</taxon>
        <taxon>Pseudomonadota</taxon>
        <taxon>Betaproteobacteria</taxon>
        <taxon>Burkholderiales</taxon>
        <taxon>Oxalobacteraceae</taxon>
        <taxon>Collimonas</taxon>
    </lineage>
</organism>
<dbReference type="GO" id="GO:0003690">
    <property type="term" value="F:double-stranded DNA binding"/>
    <property type="evidence" value="ECO:0007669"/>
    <property type="project" value="InterPro"/>
</dbReference>
<dbReference type="PANTHER" id="PTHR33221:SF5">
    <property type="entry name" value="HTH-TYPE TRANSCRIPTIONAL REGULATOR ISCR"/>
    <property type="match status" value="1"/>
</dbReference>
<dbReference type="Proteomes" id="UP000072421">
    <property type="component" value="Chromosome"/>
</dbReference>
<keyword evidence="1" id="KW-0238">DNA-binding</keyword>
<dbReference type="NCBIfam" id="TIGR02010">
    <property type="entry name" value="IscR"/>
    <property type="match status" value="1"/>
</dbReference>
<dbReference type="FunFam" id="1.10.10.10:FF:000026">
    <property type="entry name" value="HTH-type transcriptional regulator IscR"/>
    <property type="match status" value="1"/>
</dbReference>
<dbReference type="InterPro" id="IPR000944">
    <property type="entry name" value="Tscrpt_reg_Rrf2"/>
</dbReference>
<dbReference type="SUPFAM" id="SSF46785">
    <property type="entry name" value="Winged helix' DNA-binding domain"/>
    <property type="match status" value="1"/>
</dbReference>
<dbReference type="EMBL" id="CP013232">
    <property type="protein sequence ID" value="AMO96501.1"/>
    <property type="molecule type" value="Genomic_DNA"/>
</dbReference>
<dbReference type="InterPro" id="IPR010242">
    <property type="entry name" value="TF_HTH_IscR"/>
</dbReference>
<evidence type="ECO:0000256" key="1">
    <source>
        <dbReference type="ARBA" id="ARBA00023125"/>
    </source>
</evidence>
<evidence type="ECO:0000313" key="3">
    <source>
        <dbReference type="Proteomes" id="UP000072421"/>
    </source>
</evidence>
<dbReference type="RefSeq" id="WP_014007109.1">
    <property type="nucleotide sequence ID" value="NZ_CBIGRP010000079.1"/>
</dbReference>
<dbReference type="Gene3D" id="1.10.10.10">
    <property type="entry name" value="Winged helix-like DNA-binding domain superfamily/Winged helix DNA-binding domain"/>
    <property type="match status" value="1"/>
</dbReference>
<dbReference type="PANTHER" id="PTHR33221">
    <property type="entry name" value="WINGED HELIX-TURN-HELIX TRANSCRIPTIONAL REGULATOR, RRF2 FAMILY"/>
    <property type="match status" value="1"/>
</dbReference>
<dbReference type="GO" id="GO:0005829">
    <property type="term" value="C:cytosol"/>
    <property type="evidence" value="ECO:0007669"/>
    <property type="project" value="TreeGrafter"/>
</dbReference>
<protein>
    <submittedName>
        <fullName evidence="2">Iron-sulfur cluster assembly transcription factor IscR</fullName>
    </submittedName>
</protein>
<dbReference type="AlphaFoldDB" id="A0A127PGG2"/>
<dbReference type="InterPro" id="IPR036390">
    <property type="entry name" value="WH_DNA-bd_sf"/>
</dbReference>
<dbReference type="Pfam" id="PF02082">
    <property type="entry name" value="Rrf2"/>
    <property type="match status" value="1"/>
</dbReference>
<proteinExistence type="predicted"/>
<dbReference type="NCBIfam" id="TIGR00738">
    <property type="entry name" value="rrf2_super"/>
    <property type="match status" value="1"/>
</dbReference>
<dbReference type="InterPro" id="IPR036388">
    <property type="entry name" value="WH-like_DNA-bd_sf"/>
</dbReference>